<proteinExistence type="predicted"/>
<keyword evidence="5 8" id="KW-1133">Transmembrane helix</keyword>
<dbReference type="NCBIfam" id="TIGR03462">
    <property type="entry name" value="CarR_dom_SF"/>
    <property type="match status" value="1"/>
</dbReference>
<keyword evidence="4" id="KW-0125">Carotenoid biosynthesis</keyword>
<accession>A0ABT1ZI62</accession>
<evidence type="ECO:0000256" key="2">
    <source>
        <dbReference type="ARBA" id="ARBA00004829"/>
    </source>
</evidence>
<sequence>MAAYPALALGLVALALVARVVLQLVARRRGRPLPVLPSLVTGVVLVALTLVFDNVMISAGLVAYDPELLAGLVIGVAPIEDLSYPVATAALLPAVWHLLGGDRD</sequence>
<keyword evidence="3 8" id="KW-0812">Transmembrane</keyword>
<feature type="transmembrane region" description="Helical" evidence="8">
    <location>
        <begin position="38"/>
        <end position="62"/>
    </location>
</feature>
<feature type="transmembrane region" description="Helical" evidence="8">
    <location>
        <begin position="6"/>
        <end position="26"/>
    </location>
</feature>
<dbReference type="InterPro" id="IPR017825">
    <property type="entry name" value="Lycopene_cyclase_dom"/>
</dbReference>
<dbReference type="EMBL" id="JANTHX010000008">
    <property type="protein sequence ID" value="MCS0500396.1"/>
    <property type="molecule type" value="Genomic_DNA"/>
</dbReference>
<evidence type="ECO:0000256" key="4">
    <source>
        <dbReference type="ARBA" id="ARBA00022746"/>
    </source>
</evidence>
<dbReference type="Proteomes" id="UP001205337">
    <property type="component" value="Unassembled WGS sequence"/>
</dbReference>
<keyword evidence="6 8" id="KW-0472">Membrane</keyword>
<evidence type="ECO:0000256" key="3">
    <source>
        <dbReference type="ARBA" id="ARBA00022692"/>
    </source>
</evidence>
<keyword evidence="7" id="KW-0413">Isomerase</keyword>
<evidence type="ECO:0000313" key="10">
    <source>
        <dbReference type="EMBL" id="MCS0500396.1"/>
    </source>
</evidence>
<reference evidence="10 11" key="1">
    <citation type="submission" date="2022-08" db="EMBL/GenBank/DDBJ databases">
        <authorList>
            <person name="Li F."/>
        </authorList>
    </citation>
    <scope>NUCLEOTIDE SEQUENCE [LARGE SCALE GENOMIC DNA]</scope>
    <source>
        <strain evidence="10 11">10F1B-8-1</strain>
    </source>
</reference>
<organism evidence="10 11">
    <name type="scientific">Protaetiibacter mangrovi</name>
    <dbReference type="NCBI Taxonomy" id="2970926"/>
    <lineage>
        <taxon>Bacteria</taxon>
        <taxon>Bacillati</taxon>
        <taxon>Actinomycetota</taxon>
        <taxon>Actinomycetes</taxon>
        <taxon>Micrococcales</taxon>
        <taxon>Microbacteriaceae</taxon>
        <taxon>Protaetiibacter</taxon>
    </lineage>
</organism>
<protein>
    <submittedName>
        <fullName evidence="10">Lycopene cyclase domain-containing protein</fullName>
    </submittedName>
</protein>
<feature type="domain" description="Lycopene cyclase" evidence="9">
    <location>
        <begin position="6"/>
        <end position="91"/>
    </location>
</feature>
<evidence type="ECO:0000256" key="1">
    <source>
        <dbReference type="ARBA" id="ARBA00004141"/>
    </source>
</evidence>
<gene>
    <name evidence="10" type="ORF">NUH29_12645</name>
</gene>
<evidence type="ECO:0000313" key="11">
    <source>
        <dbReference type="Proteomes" id="UP001205337"/>
    </source>
</evidence>
<evidence type="ECO:0000256" key="8">
    <source>
        <dbReference type="SAM" id="Phobius"/>
    </source>
</evidence>
<dbReference type="RefSeq" id="WP_258799554.1">
    <property type="nucleotide sequence ID" value="NZ_JANTHX010000008.1"/>
</dbReference>
<evidence type="ECO:0000256" key="5">
    <source>
        <dbReference type="ARBA" id="ARBA00022989"/>
    </source>
</evidence>
<name>A0ABT1ZI62_9MICO</name>
<evidence type="ECO:0000256" key="7">
    <source>
        <dbReference type="ARBA" id="ARBA00023235"/>
    </source>
</evidence>
<keyword evidence="11" id="KW-1185">Reference proteome</keyword>
<evidence type="ECO:0000259" key="9">
    <source>
        <dbReference type="Pfam" id="PF18916"/>
    </source>
</evidence>
<comment type="pathway">
    <text evidence="2">Carotenoid biosynthesis.</text>
</comment>
<evidence type="ECO:0000256" key="6">
    <source>
        <dbReference type="ARBA" id="ARBA00023136"/>
    </source>
</evidence>
<comment type="subcellular location">
    <subcellularLocation>
        <location evidence="1">Membrane</location>
        <topology evidence="1">Multi-pass membrane protein</topology>
    </subcellularLocation>
</comment>
<comment type="caution">
    <text evidence="10">The sequence shown here is derived from an EMBL/GenBank/DDBJ whole genome shotgun (WGS) entry which is preliminary data.</text>
</comment>
<dbReference type="Pfam" id="PF18916">
    <property type="entry name" value="Lycopene_cyc"/>
    <property type="match status" value="1"/>
</dbReference>